<name>A0A4V6YTD9_9NOCA</name>
<dbReference type="PANTHER" id="PTHR12599">
    <property type="entry name" value="PTERIN-4-ALPHA-CARBINOLAMINE DEHYDRATASE"/>
    <property type="match status" value="1"/>
</dbReference>
<evidence type="ECO:0000256" key="3">
    <source>
        <dbReference type="ARBA" id="ARBA00023239"/>
    </source>
</evidence>
<accession>A0A4V6YTD9</accession>
<evidence type="ECO:0000313" key="5">
    <source>
        <dbReference type="EMBL" id="VFA99473.1"/>
    </source>
</evidence>
<dbReference type="Pfam" id="PF01329">
    <property type="entry name" value="Pterin_4a"/>
    <property type="match status" value="1"/>
</dbReference>
<dbReference type="HAMAP" id="MF_00434">
    <property type="entry name" value="Pterin_4_alpha"/>
    <property type="match status" value="1"/>
</dbReference>
<dbReference type="EC" id="4.2.1.96" evidence="4"/>
<dbReference type="InterPro" id="IPR036428">
    <property type="entry name" value="PCD_sf"/>
</dbReference>
<evidence type="ECO:0000313" key="6">
    <source>
        <dbReference type="Proteomes" id="UP000290439"/>
    </source>
</evidence>
<gene>
    <name evidence="5" type="ORF">NCTC10797_03256</name>
</gene>
<dbReference type="Proteomes" id="UP000290439">
    <property type="component" value="Chromosome"/>
</dbReference>
<dbReference type="InterPro" id="IPR001533">
    <property type="entry name" value="Pterin_deHydtase"/>
</dbReference>
<dbReference type="NCBIfam" id="NF002017">
    <property type="entry name" value="PRK00823.1-2"/>
    <property type="match status" value="1"/>
</dbReference>
<sequence>MTTTPLLSDDEISAALTSLPEWTRSGDSISRTIKAATFPAGIELVRRVAVAAEAANHHPDIDIRWRNVTFMLSTHSEGGLTALDVALAHEIDRLAAQSE</sequence>
<dbReference type="Gene3D" id="3.30.1360.20">
    <property type="entry name" value="Transcriptional coactivator/pterin dehydratase"/>
    <property type="match status" value="1"/>
</dbReference>
<dbReference type="GO" id="GO:0008124">
    <property type="term" value="F:4-alpha-hydroxytetrahydrobiopterin dehydratase activity"/>
    <property type="evidence" value="ECO:0007669"/>
    <property type="project" value="UniProtKB-UniRule"/>
</dbReference>
<dbReference type="SUPFAM" id="SSF55248">
    <property type="entry name" value="PCD-like"/>
    <property type="match status" value="1"/>
</dbReference>
<comment type="similarity">
    <text evidence="2 4">Belongs to the pterin-4-alpha-carbinolamine dehydratase family.</text>
</comment>
<dbReference type="CDD" id="cd00488">
    <property type="entry name" value="PCD_DCoH"/>
    <property type="match status" value="1"/>
</dbReference>
<comment type="catalytic activity">
    <reaction evidence="1 4">
        <text>(4aS,6R)-4a-hydroxy-L-erythro-5,6,7,8-tetrahydrobiopterin = (6R)-L-erythro-6,7-dihydrobiopterin + H2O</text>
        <dbReference type="Rhea" id="RHEA:11920"/>
        <dbReference type="ChEBI" id="CHEBI:15377"/>
        <dbReference type="ChEBI" id="CHEBI:15642"/>
        <dbReference type="ChEBI" id="CHEBI:43120"/>
        <dbReference type="EC" id="4.2.1.96"/>
    </reaction>
</comment>
<protein>
    <recommendedName>
        <fullName evidence="4">Putative pterin-4-alpha-carbinolamine dehydratase</fullName>
        <shortName evidence="4">PHS</shortName>
        <ecNumber evidence="4">4.2.1.96</ecNumber>
    </recommendedName>
    <alternativeName>
        <fullName evidence="4">4-alpha-hydroxy-tetrahydropterin dehydratase</fullName>
    </alternativeName>
    <alternativeName>
        <fullName evidence="4">Pterin carbinolamine dehydratase</fullName>
        <shortName evidence="4">PCD</shortName>
    </alternativeName>
</protein>
<proteinExistence type="inferred from homology"/>
<dbReference type="PANTHER" id="PTHR12599:SF0">
    <property type="entry name" value="PTERIN-4-ALPHA-CARBINOLAMINE DEHYDRATASE"/>
    <property type="match status" value="1"/>
</dbReference>
<reference evidence="5 6" key="1">
    <citation type="submission" date="2019-02" db="EMBL/GenBank/DDBJ databases">
        <authorList>
            <consortium name="Pathogen Informatics"/>
        </authorList>
    </citation>
    <scope>NUCLEOTIDE SEQUENCE [LARGE SCALE GENOMIC DNA]</scope>
    <source>
        <strain evidence="5 6">3012STDY6756504</strain>
    </source>
</reference>
<keyword evidence="3 4" id="KW-0456">Lyase</keyword>
<evidence type="ECO:0000256" key="1">
    <source>
        <dbReference type="ARBA" id="ARBA00001554"/>
    </source>
</evidence>
<dbReference type="EMBL" id="LR215973">
    <property type="protein sequence ID" value="VFA99473.1"/>
    <property type="molecule type" value="Genomic_DNA"/>
</dbReference>
<dbReference type="RefSeq" id="WP_130917672.1">
    <property type="nucleotide sequence ID" value="NZ_JARWOB010000035.1"/>
</dbReference>
<dbReference type="GO" id="GO:0006729">
    <property type="term" value="P:tetrahydrobiopterin biosynthetic process"/>
    <property type="evidence" value="ECO:0007669"/>
    <property type="project" value="InterPro"/>
</dbReference>
<evidence type="ECO:0000256" key="2">
    <source>
        <dbReference type="ARBA" id="ARBA00006472"/>
    </source>
</evidence>
<evidence type="ECO:0000256" key="4">
    <source>
        <dbReference type="HAMAP-Rule" id="MF_00434"/>
    </source>
</evidence>
<organism evidence="5 6">
    <name type="scientific">Nocardia cyriacigeorgica</name>
    <dbReference type="NCBI Taxonomy" id="135487"/>
    <lineage>
        <taxon>Bacteria</taxon>
        <taxon>Bacillati</taxon>
        <taxon>Actinomycetota</taxon>
        <taxon>Actinomycetes</taxon>
        <taxon>Mycobacteriales</taxon>
        <taxon>Nocardiaceae</taxon>
        <taxon>Nocardia</taxon>
    </lineage>
</organism>
<dbReference type="AlphaFoldDB" id="A0A4V6YTD9"/>